<reference evidence="2 3" key="1">
    <citation type="submission" date="2016-10" db="EMBL/GenBank/DDBJ databases">
        <authorList>
            <person name="de Groot N.N."/>
        </authorList>
    </citation>
    <scope>NUCLEOTIDE SEQUENCE [LARGE SCALE GENOMIC DNA]</scope>
    <source>
        <strain evidence="2 3">DSM 19219</strain>
    </source>
</reference>
<feature type="region of interest" description="Disordered" evidence="1">
    <location>
        <begin position="1"/>
        <end position="30"/>
    </location>
</feature>
<evidence type="ECO:0000313" key="2">
    <source>
        <dbReference type="EMBL" id="SDY08311.1"/>
    </source>
</evidence>
<proteinExistence type="predicted"/>
<feature type="compositionally biased region" description="Basic and acidic residues" evidence="1">
    <location>
        <begin position="1"/>
        <end position="15"/>
    </location>
</feature>
<feature type="non-terminal residue" evidence="2">
    <location>
        <position position="1"/>
    </location>
</feature>
<evidence type="ECO:0000256" key="1">
    <source>
        <dbReference type="SAM" id="MobiDB-lite"/>
    </source>
</evidence>
<accession>A0A1H3GYI9</accession>
<gene>
    <name evidence="2" type="ORF">SAMN05443545_11094</name>
</gene>
<organism evidence="2 3">
    <name type="scientific">Aidingimonas halophila</name>
    <dbReference type="NCBI Taxonomy" id="574349"/>
    <lineage>
        <taxon>Bacteria</taxon>
        <taxon>Pseudomonadati</taxon>
        <taxon>Pseudomonadota</taxon>
        <taxon>Gammaproteobacteria</taxon>
        <taxon>Oceanospirillales</taxon>
        <taxon>Halomonadaceae</taxon>
        <taxon>Aidingimonas</taxon>
    </lineage>
</organism>
<keyword evidence="3" id="KW-1185">Reference proteome</keyword>
<evidence type="ECO:0000313" key="3">
    <source>
        <dbReference type="Proteomes" id="UP000198500"/>
    </source>
</evidence>
<dbReference type="EMBL" id="FNNI01000010">
    <property type="protein sequence ID" value="SDY08311.1"/>
    <property type="molecule type" value="Genomic_DNA"/>
</dbReference>
<protein>
    <submittedName>
        <fullName evidence="2">Uncharacterized protein</fullName>
    </submittedName>
</protein>
<dbReference type="Proteomes" id="UP000198500">
    <property type="component" value="Unassembled WGS sequence"/>
</dbReference>
<name>A0A1H3GYI9_9GAMM</name>
<sequence>AHAPTKDVRFVERPEAGSSESASDQHDSQR</sequence>
<dbReference type="AlphaFoldDB" id="A0A1H3GYI9"/>